<dbReference type="InterPro" id="IPR021109">
    <property type="entry name" value="Peptidase_aspartic_dom_sf"/>
</dbReference>
<dbReference type="NCBIfam" id="TIGR02281">
    <property type="entry name" value="clan_AA_DTGA"/>
    <property type="match status" value="1"/>
</dbReference>
<dbReference type="KEGG" id="cari:FNU76_09250"/>
<proteinExistence type="predicted"/>
<evidence type="ECO:0000313" key="2">
    <source>
        <dbReference type="EMBL" id="QDQ26540.1"/>
    </source>
</evidence>
<keyword evidence="2" id="KW-0378">Hydrolase</keyword>
<name>A0A516SEJ9_9NEIS</name>
<evidence type="ECO:0000313" key="3">
    <source>
        <dbReference type="Proteomes" id="UP000317550"/>
    </source>
</evidence>
<feature type="signal peptide" evidence="1">
    <location>
        <begin position="1"/>
        <end position="21"/>
    </location>
</feature>
<dbReference type="InterPro" id="IPR034122">
    <property type="entry name" value="Retropepsin-like_bacterial"/>
</dbReference>
<dbReference type="GO" id="GO:0006508">
    <property type="term" value="P:proteolysis"/>
    <property type="evidence" value="ECO:0007669"/>
    <property type="project" value="UniProtKB-KW"/>
</dbReference>
<gene>
    <name evidence="2" type="ORF">FNU76_09250</name>
</gene>
<dbReference type="CDD" id="cd05483">
    <property type="entry name" value="retropepsin_like_bacteria"/>
    <property type="match status" value="1"/>
</dbReference>
<organism evidence="2 3">
    <name type="scientific">Chitinimonas arctica</name>
    <dbReference type="NCBI Taxonomy" id="2594795"/>
    <lineage>
        <taxon>Bacteria</taxon>
        <taxon>Pseudomonadati</taxon>
        <taxon>Pseudomonadota</taxon>
        <taxon>Betaproteobacteria</taxon>
        <taxon>Neisseriales</taxon>
        <taxon>Chitinibacteraceae</taxon>
        <taxon>Chitinimonas</taxon>
    </lineage>
</organism>
<dbReference type="EC" id="3.4.23.-" evidence="2"/>
<dbReference type="SUPFAM" id="SSF50630">
    <property type="entry name" value="Acid proteases"/>
    <property type="match status" value="1"/>
</dbReference>
<dbReference type="AlphaFoldDB" id="A0A516SEJ9"/>
<keyword evidence="2" id="KW-0645">Protease</keyword>
<protein>
    <submittedName>
        <fullName evidence="2">TIGR02281 family clan AA aspartic protease</fullName>
        <ecNumber evidence="2">3.4.23.-</ecNumber>
    </submittedName>
</protein>
<sequence length="219" mass="22735">MKTAVCMAGVLALLLSQAALAAEPVLLATMGSKASVSFGGKPITLGVGETREGVKLVSVTMESAVFESGGKRSTVRLGQGFFAASVGNGKDATAGSSNTATLYAGRGGHFMAQISSRGIALQGIIDTGATYLSLSGPDAVTLGVKQDRSRPVRMSTAQGIKKAWLTTADEIKLEGITLYNVSVVVSDGDFPEKPLIGMSMLSQLTIQNDGDRMILKKKY</sequence>
<dbReference type="Pfam" id="PF13975">
    <property type="entry name" value="gag-asp_proteas"/>
    <property type="match status" value="1"/>
</dbReference>
<keyword evidence="3" id="KW-1185">Reference proteome</keyword>
<dbReference type="OrthoDB" id="185963at2"/>
<dbReference type="Gene3D" id="2.40.70.10">
    <property type="entry name" value="Acid Proteases"/>
    <property type="match status" value="1"/>
</dbReference>
<dbReference type="Proteomes" id="UP000317550">
    <property type="component" value="Chromosome"/>
</dbReference>
<dbReference type="EMBL" id="CP041730">
    <property type="protein sequence ID" value="QDQ26540.1"/>
    <property type="molecule type" value="Genomic_DNA"/>
</dbReference>
<keyword evidence="1" id="KW-0732">Signal</keyword>
<reference evidence="3" key="1">
    <citation type="submission" date="2019-07" db="EMBL/GenBank/DDBJ databases">
        <title>Chitinimonas sp. nov., isolated from Ny-Alesund, arctica soil.</title>
        <authorList>
            <person name="Xu Q."/>
            <person name="Peng F."/>
        </authorList>
    </citation>
    <scope>NUCLEOTIDE SEQUENCE [LARGE SCALE GENOMIC DNA]</scope>
    <source>
        <strain evidence="3">R3-44</strain>
    </source>
</reference>
<dbReference type="GO" id="GO:0008233">
    <property type="term" value="F:peptidase activity"/>
    <property type="evidence" value="ECO:0007669"/>
    <property type="project" value="UniProtKB-KW"/>
</dbReference>
<dbReference type="InterPro" id="IPR011969">
    <property type="entry name" value="Clan_AA_Asp_peptidase_C"/>
</dbReference>
<evidence type="ECO:0000256" key="1">
    <source>
        <dbReference type="SAM" id="SignalP"/>
    </source>
</evidence>
<accession>A0A516SEJ9</accession>
<dbReference type="RefSeq" id="WP_144277934.1">
    <property type="nucleotide sequence ID" value="NZ_CP041730.1"/>
</dbReference>
<feature type="chain" id="PRO_5021846014" evidence="1">
    <location>
        <begin position="22"/>
        <end position="219"/>
    </location>
</feature>